<feature type="region of interest" description="Disordered" evidence="4">
    <location>
        <begin position="1"/>
        <end position="27"/>
    </location>
</feature>
<dbReference type="Pfam" id="PF00589">
    <property type="entry name" value="Phage_integrase"/>
    <property type="match status" value="1"/>
</dbReference>
<dbReference type="Gene3D" id="1.10.443.10">
    <property type="entry name" value="Intergrase catalytic core"/>
    <property type="match status" value="1"/>
</dbReference>
<organism evidence="6 7">
    <name type="scientific">Stackebrandtia nassauensis (strain DSM 44728 / CIP 108903 / NRRL B-16338 / NBRC 102104 / LLR-40K-21)</name>
    <dbReference type="NCBI Taxonomy" id="446470"/>
    <lineage>
        <taxon>Bacteria</taxon>
        <taxon>Bacillati</taxon>
        <taxon>Actinomycetota</taxon>
        <taxon>Actinomycetes</taxon>
        <taxon>Glycomycetales</taxon>
        <taxon>Glycomycetaceae</taxon>
        <taxon>Stackebrandtia</taxon>
    </lineage>
</organism>
<dbReference type="PANTHER" id="PTHR30349">
    <property type="entry name" value="PHAGE INTEGRASE-RELATED"/>
    <property type="match status" value="1"/>
</dbReference>
<proteinExistence type="inferred from homology"/>
<sequence length="337" mass="36389">MEQLPLPSHRAEDVAEKKTPHRDGAVAGVGDPVATYLGSLASPASRREMAACLNRIVRLSTGDDNATAAGQPWHKLTYRDTARLKETLCQQGWSAAHVNKHLVALRRVLTEAWRLGLMDAEQKDRACDIADVTSVRLPRGHHVAAEVIGAVLAACDADEAAAGRRDAAIIAVLYSTGCRRAEIAGLRLRDYDPAERGITVIGKGDKQRLVHLNAQAVAKVEAWLAVRGRGDGAMFSPISAAGRIRMRDGVPAGMSGQAIGHMLTRRLRQAGAPQASPHDLRRTFIGSLLDAGVDLATTQAIVGHASPATTARYDRRPDHRRREAIDRLELPQAKPLR</sequence>
<dbReference type="EMBL" id="CP001778">
    <property type="protein sequence ID" value="ADD42891.1"/>
    <property type="molecule type" value="Genomic_DNA"/>
</dbReference>
<dbReference type="KEGG" id="sna:Snas_3221"/>
<keyword evidence="7" id="KW-1185">Reference proteome</keyword>
<dbReference type="InterPro" id="IPR050090">
    <property type="entry name" value="Tyrosine_recombinase_XerCD"/>
</dbReference>
<evidence type="ECO:0000256" key="1">
    <source>
        <dbReference type="ARBA" id="ARBA00008857"/>
    </source>
</evidence>
<evidence type="ECO:0000256" key="4">
    <source>
        <dbReference type="SAM" id="MobiDB-lite"/>
    </source>
</evidence>
<dbReference type="STRING" id="446470.Snas_3221"/>
<feature type="region of interest" description="Disordered" evidence="4">
    <location>
        <begin position="306"/>
        <end position="337"/>
    </location>
</feature>
<evidence type="ECO:0000259" key="5">
    <source>
        <dbReference type="PROSITE" id="PS51898"/>
    </source>
</evidence>
<dbReference type="eggNOG" id="COG4974">
    <property type="taxonomic scope" value="Bacteria"/>
</dbReference>
<reference evidence="6 7" key="1">
    <citation type="journal article" date="2009" name="Stand. Genomic Sci.">
        <title>Complete genome sequence of Stackebrandtia nassauensis type strain (LLR-40K-21).</title>
        <authorList>
            <person name="Munk C."/>
            <person name="Lapidus A."/>
            <person name="Copeland A."/>
            <person name="Jando M."/>
            <person name="Mayilraj S."/>
            <person name="Glavina Del Rio T."/>
            <person name="Nolan M."/>
            <person name="Chen F."/>
            <person name="Lucas S."/>
            <person name="Tice H."/>
            <person name="Cheng J.F."/>
            <person name="Han C."/>
            <person name="Detter J.C."/>
            <person name="Bruce D."/>
            <person name="Goodwin L."/>
            <person name="Chain P."/>
            <person name="Pitluck S."/>
            <person name="Goker M."/>
            <person name="Ovchinikova G."/>
            <person name="Pati A."/>
            <person name="Ivanova N."/>
            <person name="Mavromatis K."/>
            <person name="Chen A."/>
            <person name="Palaniappan K."/>
            <person name="Land M."/>
            <person name="Hauser L."/>
            <person name="Chang Y.J."/>
            <person name="Jeffries C.D."/>
            <person name="Bristow J."/>
            <person name="Eisen J.A."/>
            <person name="Markowitz V."/>
            <person name="Hugenholtz P."/>
            <person name="Kyrpides N.C."/>
            <person name="Klenk H.P."/>
        </authorList>
    </citation>
    <scope>NUCLEOTIDE SEQUENCE [LARGE SCALE GENOMIC DNA]</scope>
    <source>
        <strain evidence="7">DSM 44728 / CIP 108903 / NRRL B-16338 / NBRC 102104 / LLR-40K-21</strain>
    </source>
</reference>
<feature type="compositionally biased region" description="Basic and acidic residues" evidence="4">
    <location>
        <begin position="312"/>
        <end position="329"/>
    </location>
</feature>
<keyword evidence="2" id="KW-0238">DNA-binding</keyword>
<keyword evidence="3" id="KW-0233">DNA recombination</keyword>
<dbReference type="InterPro" id="IPR013762">
    <property type="entry name" value="Integrase-like_cat_sf"/>
</dbReference>
<feature type="compositionally biased region" description="Basic and acidic residues" evidence="4">
    <location>
        <begin position="9"/>
        <end position="24"/>
    </location>
</feature>
<dbReference type="GO" id="GO:0015074">
    <property type="term" value="P:DNA integration"/>
    <property type="evidence" value="ECO:0007669"/>
    <property type="project" value="InterPro"/>
</dbReference>
<evidence type="ECO:0000256" key="2">
    <source>
        <dbReference type="ARBA" id="ARBA00023125"/>
    </source>
</evidence>
<dbReference type="AlphaFoldDB" id="D3QBK9"/>
<gene>
    <name evidence="6" type="ordered locus">Snas_3221</name>
</gene>
<evidence type="ECO:0000256" key="3">
    <source>
        <dbReference type="ARBA" id="ARBA00023172"/>
    </source>
</evidence>
<dbReference type="RefSeq" id="WP_013018462.1">
    <property type="nucleotide sequence ID" value="NC_013947.1"/>
</dbReference>
<dbReference type="PANTHER" id="PTHR30349:SF41">
    <property type="entry name" value="INTEGRASE_RECOMBINASE PROTEIN MJ0367-RELATED"/>
    <property type="match status" value="1"/>
</dbReference>
<feature type="domain" description="Tyr recombinase" evidence="5">
    <location>
        <begin position="136"/>
        <end position="326"/>
    </location>
</feature>
<evidence type="ECO:0000313" key="7">
    <source>
        <dbReference type="Proteomes" id="UP000000844"/>
    </source>
</evidence>
<accession>D3QBK9</accession>
<evidence type="ECO:0000313" key="6">
    <source>
        <dbReference type="EMBL" id="ADD42891.1"/>
    </source>
</evidence>
<comment type="similarity">
    <text evidence="1">Belongs to the 'phage' integrase family.</text>
</comment>
<dbReference type="GO" id="GO:0003677">
    <property type="term" value="F:DNA binding"/>
    <property type="evidence" value="ECO:0007669"/>
    <property type="project" value="UniProtKB-KW"/>
</dbReference>
<dbReference type="SUPFAM" id="SSF56349">
    <property type="entry name" value="DNA breaking-rejoining enzymes"/>
    <property type="match status" value="1"/>
</dbReference>
<name>D3QBK9_STANL</name>
<dbReference type="InterPro" id="IPR011010">
    <property type="entry name" value="DNA_brk_join_enz"/>
</dbReference>
<dbReference type="InterPro" id="IPR002104">
    <property type="entry name" value="Integrase_catalytic"/>
</dbReference>
<dbReference type="Proteomes" id="UP000000844">
    <property type="component" value="Chromosome"/>
</dbReference>
<protein>
    <submittedName>
        <fullName evidence="6">Integrase family protein</fullName>
    </submittedName>
</protein>
<dbReference type="GO" id="GO:0006310">
    <property type="term" value="P:DNA recombination"/>
    <property type="evidence" value="ECO:0007669"/>
    <property type="project" value="UniProtKB-KW"/>
</dbReference>
<dbReference type="PROSITE" id="PS51898">
    <property type="entry name" value="TYR_RECOMBINASE"/>
    <property type="match status" value="1"/>
</dbReference>
<dbReference type="OrthoDB" id="9801717at2"/>
<dbReference type="HOGENOM" id="CLU_027562_9_6_11"/>